<reference evidence="1" key="1">
    <citation type="submission" date="2013-07" db="EMBL/GenBank/DDBJ databases">
        <title>The genome of an arbuscular mycorrhizal fungus provides insights into the evolution of the oldest plant symbiosis.</title>
        <authorList>
            <consortium name="DOE Joint Genome Institute"/>
            <person name="Tisserant E."/>
            <person name="Malbreil M."/>
            <person name="Kuo A."/>
            <person name="Kohler A."/>
            <person name="Symeonidi A."/>
            <person name="Balestrini R."/>
            <person name="Charron P."/>
            <person name="Duensing N."/>
            <person name="Frei-dit-Frey N."/>
            <person name="Gianinazzi-Pearson V."/>
            <person name="Gilbert B."/>
            <person name="Handa Y."/>
            <person name="Hijri M."/>
            <person name="Kaul R."/>
            <person name="Kawaguchi M."/>
            <person name="Krajinski F."/>
            <person name="Lammers P."/>
            <person name="Lapierre D."/>
            <person name="Masclaux F.G."/>
            <person name="Murat C."/>
            <person name="Morin E."/>
            <person name="Ndikumana S."/>
            <person name="Pagni M."/>
            <person name="Petitpierre D."/>
            <person name="Requena N."/>
            <person name="Rosikiewicz P."/>
            <person name="Riley R."/>
            <person name="Saito K."/>
            <person name="San Clemente H."/>
            <person name="Shapiro H."/>
            <person name="van Tuinen D."/>
            <person name="Becard G."/>
            <person name="Bonfante P."/>
            <person name="Paszkowski U."/>
            <person name="Shachar-Hill Y."/>
            <person name="Young J.P."/>
            <person name="Sanders I.R."/>
            <person name="Henrissat B."/>
            <person name="Rensing S.A."/>
            <person name="Grigoriev I.V."/>
            <person name="Corradi N."/>
            <person name="Roux C."/>
            <person name="Martin F."/>
        </authorList>
    </citation>
    <scope>NUCLEOTIDE SEQUENCE</scope>
    <source>
        <strain evidence="1">DAOM 197198</strain>
    </source>
</reference>
<proteinExistence type="predicted"/>
<protein>
    <submittedName>
        <fullName evidence="1">Uncharacterized protein</fullName>
    </submittedName>
</protein>
<dbReference type="HOGENOM" id="CLU_2442009_0_0_1"/>
<name>U9SIH3_RHIID</name>
<dbReference type="EMBL" id="KI301673">
    <property type="protein sequence ID" value="ERZ94881.1"/>
    <property type="molecule type" value="Genomic_DNA"/>
</dbReference>
<organism evidence="1">
    <name type="scientific">Rhizophagus irregularis (strain DAOM 181602 / DAOM 197198 / MUCL 43194)</name>
    <name type="common">Arbuscular mycorrhizal fungus</name>
    <name type="synonym">Glomus intraradices</name>
    <dbReference type="NCBI Taxonomy" id="747089"/>
    <lineage>
        <taxon>Eukaryota</taxon>
        <taxon>Fungi</taxon>
        <taxon>Fungi incertae sedis</taxon>
        <taxon>Mucoromycota</taxon>
        <taxon>Glomeromycotina</taxon>
        <taxon>Glomeromycetes</taxon>
        <taxon>Glomerales</taxon>
        <taxon>Glomeraceae</taxon>
        <taxon>Rhizophagus</taxon>
    </lineage>
</organism>
<accession>U9SIH3</accession>
<evidence type="ECO:0000313" key="1">
    <source>
        <dbReference type="EMBL" id="ERZ94881.1"/>
    </source>
</evidence>
<gene>
    <name evidence="1" type="ORF">GLOINDRAFT_14184</name>
</gene>
<sequence length="90" mass="10253">MSKSRNLSDLIGKIEKQASTKRNSWQFSSDIIGKLCAAKVETSATSSLKRSFRSSDDILTFIPNISDLPPQQDRQKYLEAPLFEWLILDF</sequence>
<dbReference type="AlphaFoldDB" id="U9SIH3"/>